<dbReference type="SUPFAM" id="SSF49464">
    <property type="entry name" value="Carboxypeptidase regulatory domain-like"/>
    <property type="match status" value="1"/>
</dbReference>
<accession>A0ABY9RDP3</accession>
<keyword evidence="3" id="KW-1185">Reference proteome</keyword>
<evidence type="ECO:0000313" key="3">
    <source>
        <dbReference type="Proteomes" id="UP001180481"/>
    </source>
</evidence>
<dbReference type="InterPro" id="IPR008969">
    <property type="entry name" value="CarboxyPept-like_regulatory"/>
</dbReference>
<name>A0ABY9RDP3_9FLAO</name>
<dbReference type="Pfam" id="PF13715">
    <property type="entry name" value="CarbopepD_reg_2"/>
    <property type="match status" value="1"/>
</dbReference>
<keyword evidence="1" id="KW-0732">Signal</keyword>
<proteinExistence type="predicted"/>
<dbReference type="InterPro" id="IPR043741">
    <property type="entry name" value="DUF5686"/>
</dbReference>
<gene>
    <name evidence="2" type="ORF">RF683_02380</name>
</gene>
<evidence type="ECO:0000313" key="2">
    <source>
        <dbReference type="EMBL" id="WMW78312.1"/>
    </source>
</evidence>
<evidence type="ECO:0000256" key="1">
    <source>
        <dbReference type="SAM" id="SignalP"/>
    </source>
</evidence>
<reference evidence="2" key="1">
    <citation type="submission" date="2023-09" db="EMBL/GenBank/DDBJ databases">
        <title>Flavobacterium sp. 20NA77.7 isolated from freshwater.</title>
        <authorList>
            <person name="Le V."/>
            <person name="Ko S.-R."/>
            <person name="Ahn C.-Y."/>
            <person name="Oh H.-M."/>
        </authorList>
    </citation>
    <scope>NUCLEOTIDE SEQUENCE</scope>
    <source>
        <strain evidence="2">20NA77.7</strain>
    </source>
</reference>
<dbReference type="RefSeq" id="WP_309532628.1">
    <property type="nucleotide sequence ID" value="NZ_CP133721.1"/>
</dbReference>
<dbReference type="Gene3D" id="2.60.40.1120">
    <property type="entry name" value="Carboxypeptidase-like, regulatory domain"/>
    <property type="match status" value="1"/>
</dbReference>
<feature type="signal peptide" evidence="1">
    <location>
        <begin position="1"/>
        <end position="18"/>
    </location>
</feature>
<dbReference type="Pfam" id="PF18939">
    <property type="entry name" value="DUF5686"/>
    <property type="match status" value="1"/>
</dbReference>
<sequence>MNKIYIFFLLLFSVCTSAQIKGKVTDKEGKPIAFASVSIEKTYLGTSTNENGLFELNYTKEKQVVLVVKTLGYKTKREQVVLPIAALTIVLEEENNVIEEVIVQNKENPANAIIKNAIAARKSNTYKTDKFEANFYSRGLFRVKNMPKKILGIEVGDLEGNLDSTGTGIIYQSETVSKISFEKPNNLKEEIIASKVAGDNNGFSFNTALDTDYDFYQNTISFNVPMISPIASNAFAYYKFKLVDTFYDAYGNFVTKIQVTPKRDKEPVFEGFVYVVEDSWALYAIDLDIKGYRSQNEFLETLKLVQNYNFNPETKLWVKNLQSFDFQAGFFGIKFNGKFTHVFSDYVFKEAFDKKTFSREVVTIAANANKKEATFWDSNRPVPLTEEESSNYIKKDSVFKVRSSKVYLDSIDAKTNKFKLLKLITGYTYKNSFKKSSFTYQGLFNLASLNFNTVQGYHISSGFYFSKYNEEKQKTTRIGTDFEYGFSDLRLRPTAYFYHKFNNTNDLYIRLAGGNKAAQFNREEPIGGMVNTVSTLFFKNNFMKVYEKEFAEISAGREVINGIFLNAKFAYENRKPLFNTTDYTLIKSSDAYSSNNPFLPNNDDVAAISKHHLLKFNVGARFVFGQKYITRPDGKLNINDGKFPVLQLNYEKGFSGSSKNYAFDYVEAKVSYATNLSNKGEITSSIKGGKFFNASAISFVDYKHFNGNQTHVKLDGSLSSFNLLPYYSHSTNNQFVETHVLYNDNGFISNKIPLINKLAVNIVGGFHQLNLSNSKPYQEVSVGLDRLGFGKFKLFRVEYVRSYQGGFRGDGVLFGLRF</sequence>
<dbReference type="Proteomes" id="UP001180481">
    <property type="component" value="Chromosome"/>
</dbReference>
<dbReference type="EMBL" id="CP133721">
    <property type="protein sequence ID" value="WMW78312.1"/>
    <property type="molecule type" value="Genomic_DNA"/>
</dbReference>
<protein>
    <submittedName>
        <fullName evidence="2">DUF5686 and carboxypeptidase regulatory-like domain-containing protein</fullName>
    </submittedName>
</protein>
<organism evidence="2 3">
    <name type="scientific">Flavobacterium nakdongensis</name>
    <dbReference type="NCBI Taxonomy" id="3073563"/>
    <lineage>
        <taxon>Bacteria</taxon>
        <taxon>Pseudomonadati</taxon>
        <taxon>Bacteroidota</taxon>
        <taxon>Flavobacteriia</taxon>
        <taxon>Flavobacteriales</taxon>
        <taxon>Flavobacteriaceae</taxon>
        <taxon>Flavobacterium</taxon>
    </lineage>
</organism>
<feature type="chain" id="PRO_5046369978" evidence="1">
    <location>
        <begin position="19"/>
        <end position="818"/>
    </location>
</feature>